<organism evidence="3 4">
    <name type="scientific">Sphingomonas sanguinis</name>
    <dbReference type="NCBI Taxonomy" id="33051"/>
    <lineage>
        <taxon>Bacteria</taxon>
        <taxon>Pseudomonadati</taxon>
        <taxon>Pseudomonadota</taxon>
        <taxon>Alphaproteobacteria</taxon>
        <taxon>Sphingomonadales</taxon>
        <taxon>Sphingomonadaceae</taxon>
        <taxon>Sphingomonas</taxon>
    </lineage>
</organism>
<comment type="caution">
    <text evidence="3">The sequence shown here is derived from an EMBL/GenBank/DDBJ whole genome shotgun (WGS) entry which is preliminary data.</text>
</comment>
<protein>
    <submittedName>
        <fullName evidence="3">SH3 domain-containing protein</fullName>
    </submittedName>
</protein>
<evidence type="ECO:0000259" key="1">
    <source>
        <dbReference type="Pfam" id="PF08239"/>
    </source>
</evidence>
<dbReference type="EMBL" id="JABYQV010000001">
    <property type="protein sequence ID" value="NVP29782.1"/>
    <property type="molecule type" value="Genomic_DNA"/>
</dbReference>
<keyword evidence="5" id="KW-1185">Reference proteome</keyword>
<name>A0A7Y7QSC3_9SPHN</name>
<dbReference type="Gene3D" id="2.30.30.40">
    <property type="entry name" value="SH3 Domains"/>
    <property type="match status" value="1"/>
</dbReference>
<evidence type="ECO:0000313" key="3">
    <source>
        <dbReference type="EMBL" id="NVP29782.1"/>
    </source>
</evidence>
<dbReference type="Proteomes" id="UP000557656">
    <property type="component" value="Unassembled WGS sequence"/>
</dbReference>
<feature type="domain" description="SH3b" evidence="1">
    <location>
        <begin position="284"/>
        <end position="330"/>
    </location>
</feature>
<evidence type="ECO:0000313" key="2">
    <source>
        <dbReference type="EMBL" id="NNG52356.1"/>
    </source>
</evidence>
<evidence type="ECO:0000313" key="4">
    <source>
        <dbReference type="Proteomes" id="UP000531581"/>
    </source>
</evidence>
<proteinExistence type="predicted"/>
<evidence type="ECO:0000313" key="5">
    <source>
        <dbReference type="Proteomes" id="UP000557656"/>
    </source>
</evidence>
<dbReference type="AlphaFoldDB" id="A0A7Y7QSC3"/>
<dbReference type="Pfam" id="PF08239">
    <property type="entry name" value="SH3_3"/>
    <property type="match status" value="1"/>
</dbReference>
<reference evidence="4 5" key="1">
    <citation type="submission" date="2020-05" db="EMBL/GenBank/DDBJ databases">
        <title>Draft Genome Sequences of Sphingomonas sp. Isolated from the International Space Station.</title>
        <authorList>
            <person name="Bijlani S."/>
            <person name="Singh N.K."/>
            <person name="Mason C.E."/>
            <person name="Wang C.C."/>
            <person name="Venkateswaran K."/>
        </authorList>
    </citation>
    <scope>NUCLEOTIDE SEQUENCE [LARGE SCALE GENOMIC DNA]</scope>
    <source>
        <strain evidence="2 5">IIF7SW-B5</strain>
        <strain evidence="3">ISS-IIF7SWP</strain>
    </source>
</reference>
<dbReference type="EMBL" id="JABEOV010000005">
    <property type="protein sequence ID" value="NNG52356.1"/>
    <property type="molecule type" value="Genomic_DNA"/>
</dbReference>
<sequence>MHGRGAAIPGIVRVVGEHSVIKSSVATVIASLGLIAAGPLSAQKLAKPTSGQRLQEATANDVPHCTRKLGTLSIVDGDTSSVTGAWNLAPPSKLLKVLVQRSGCFNLVDRGAGLNAAERERALGGNLGLQRGSNVGQGQVKAADYVLVAEVQGANSDASGGGAVAGIGGLLGGRVGGLLGGIKSKKMEANTVLSLTNVRTTETIATEEGYAAKNNLALGGGGFFAVAGAVGGGYDNTDIGRIVTLSFIQAYSKLVSGLGLLTPGAAGTAEAAPAKTFTAQADIALRSSASAAGKVIRTIPAGSTVYPTGTKNGLWWEVADENDNVGWVLNTKLAPSGLSPDRPSLHYTH</sequence>
<accession>A0A7Y7QSC3</accession>
<gene>
    <name evidence="2" type="ORF">HKX05_03220</name>
    <name evidence="3" type="ORF">HLV41_01885</name>
</gene>
<dbReference type="InterPro" id="IPR003646">
    <property type="entry name" value="SH3-like_bac-type"/>
</dbReference>
<dbReference type="Proteomes" id="UP000531581">
    <property type="component" value="Unassembled WGS sequence"/>
</dbReference>